<dbReference type="AlphaFoldDB" id="A0A0G4IB50"/>
<accession>A0A0G4IB50</accession>
<dbReference type="VEuPathDB" id="CryptoDB:Cvel_12652"/>
<reference evidence="1" key="1">
    <citation type="submission" date="2014-11" db="EMBL/GenBank/DDBJ databases">
        <authorList>
            <person name="Otto D Thomas"/>
            <person name="Naeem Raeece"/>
        </authorList>
    </citation>
    <scope>NUCLEOTIDE SEQUENCE</scope>
</reference>
<organism evidence="1">
    <name type="scientific">Chromera velia CCMP2878</name>
    <dbReference type="NCBI Taxonomy" id="1169474"/>
    <lineage>
        <taxon>Eukaryota</taxon>
        <taxon>Sar</taxon>
        <taxon>Alveolata</taxon>
        <taxon>Colpodellida</taxon>
        <taxon>Chromeraceae</taxon>
        <taxon>Chromera</taxon>
    </lineage>
</organism>
<feature type="non-terminal residue" evidence="1">
    <location>
        <position position="69"/>
    </location>
</feature>
<gene>
    <name evidence="1" type="ORF">Cvel_12652</name>
</gene>
<name>A0A0G4IB50_9ALVE</name>
<dbReference type="EMBL" id="CDMZ01005772">
    <property type="protein sequence ID" value="CEM54274.1"/>
    <property type="molecule type" value="Genomic_DNA"/>
</dbReference>
<proteinExistence type="predicted"/>
<protein>
    <submittedName>
        <fullName evidence="1">Uncharacterized protein</fullName>
    </submittedName>
</protein>
<evidence type="ECO:0000313" key="1">
    <source>
        <dbReference type="EMBL" id="CEM54274.1"/>
    </source>
</evidence>
<sequence>MTDTMTTGSLVRRLDLRVDEFFGQVRSRVPFVGRVVDGYTPERVLRLLRSWRDDVVWALAEAEDWVKTN</sequence>